<keyword evidence="1 3" id="KW-0378">Hydrolase</keyword>
<evidence type="ECO:0000313" key="4">
    <source>
        <dbReference type="Proteomes" id="UP000324376"/>
    </source>
</evidence>
<dbReference type="Proteomes" id="UP000324376">
    <property type="component" value="Unassembled WGS sequence"/>
</dbReference>
<dbReference type="OrthoDB" id="9808543at2"/>
<dbReference type="InterPro" id="IPR050300">
    <property type="entry name" value="GDXG_lipolytic_enzyme"/>
</dbReference>
<evidence type="ECO:0000259" key="2">
    <source>
        <dbReference type="Pfam" id="PF20434"/>
    </source>
</evidence>
<name>A0A5S5CCB2_9FLAO</name>
<comment type="caution">
    <text evidence="3">The sequence shown here is derived from an EMBL/GenBank/DDBJ whole genome shotgun (WGS) entry which is preliminary data.</text>
</comment>
<dbReference type="InterPro" id="IPR029058">
    <property type="entry name" value="AB_hydrolase_fold"/>
</dbReference>
<keyword evidence="4" id="KW-1185">Reference proteome</keyword>
<dbReference type="InterPro" id="IPR049492">
    <property type="entry name" value="BD-FAE-like_dom"/>
</dbReference>
<proteinExistence type="predicted"/>
<organism evidence="3 4">
    <name type="scientific">Aquimarina intermedia</name>
    <dbReference type="NCBI Taxonomy" id="350814"/>
    <lineage>
        <taxon>Bacteria</taxon>
        <taxon>Pseudomonadati</taxon>
        <taxon>Bacteroidota</taxon>
        <taxon>Flavobacteriia</taxon>
        <taxon>Flavobacteriales</taxon>
        <taxon>Flavobacteriaceae</taxon>
        <taxon>Aquimarina</taxon>
    </lineage>
</organism>
<dbReference type="GO" id="GO:0016787">
    <property type="term" value="F:hydrolase activity"/>
    <property type="evidence" value="ECO:0007669"/>
    <property type="project" value="UniProtKB-KW"/>
</dbReference>
<accession>A0A5S5CCB2</accession>
<dbReference type="SUPFAM" id="SSF53474">
    <property type="entry name" value="alpha/beta-Hydrolases"/>
    <property type="match status" value="1"/>
</dbReference>
<feature type="domain" description="BD-FAE-like" evidence="2">
    <location>
        <begin position="88"/>
        <end position="237"/>
    </location>
</feature>
<gene>
    <name evidence="3" type="ORF">BD809_101150</name>
</gene>
<reference evidence="3 4" key="1">
    <citation type="submission" date="2019-07" db="EMBL/GenBank/DDBJ databases">
        <title>Genomic Encyclopedia of Archaeal and Bacterial Type Strains, Phase II (KMG-II): from individual species to whole genera.</title>
        <authorList>
            <person name="Goeker M."/>
        </authorList>
    </citation>
    <scope>NUCLEOTIDE SEQUENCE [LARGE SCALE GENOMIC DNA]</scope>
    <source>
        <strain evidence="3 4">DSM 17527</strain>
    </source>
</reference>
<evidence type="ECO:0000256" key="1">
    <source>
        <dbReference type="ARBA" id="ARBA00022801"/>
    </source>
</evidence>
<sequence length="281" mass="31941">MEIVKNIIIASEFDKPLVADVFFKNTECSKPVILFCHGYKGFKDWGAWDLLANFFAKNDCCFIKFNFSHNGGTVKQPVDFPDLLSFGNNTYSKELKDVNSMLDWIFDSDNSYAQHMDTSRIVLIGHSRGGGIATLKAASDTRITKLVTWAGVSDFKSRFPQGEALKEWKETGVMYVDNARTLQKMPHFYSFYLDFMQNEKHLTIEKAAKGITKPTLIIHGDADTSVLYNEALKLHSWIPHSELITIKNATHVFGAKHPWEHDVLPEDLIKIGEETLKFVIL</sequence>
<dbReference type="Pfam" id="PF20434">
    <property type="entry name" value="BD-FAE"/>
    <property type="match status" value="1"/>
</dbReference>
<dbReference type="Gene3D" id="3.40.50.1820">
    <property type="entry name" value="alpha/beta hydrolase"/>
    <property type="match status" value="1"/>
</dbReference>
<dbReference type="AlphaFoldDB" id="A0A5S5CCB2"/>
<dbReference type="EMBL" id="VNHU01000001">
    <property type="protein sequence ID" value="TYP77004.1"/>
    <property type="molecule type" value="Genomic_DNA"/>
</dbReference>
<protein>
    <submittedName>
        <fullName evidence="3">Alpha/beta hydrolase family protein</fullName>
    </submittedName>
</protein>
<evidence type="ECO:0000313" key="3">
    <source>
        <dbReference type="EMBL" id="TYP77004.1"/>
    </source>
</evidence>
<dbReference type="RefSeq" id="WP_148781032.1">
    <property type="nucleotide sequence ID" value="NZ_VNHU01000001.1"/>
</dbReference>
<dbReference type="PANTHER" id="PTHR48081">
    <property type="entry name" value="AB HYDROLASE SUPERFAMILY PROTEIN C4A8.06C"/>
    <property type="match status" value="1"/>
</dbReference>